<evidence type="ECO:0000256" key="1">
    <source>
        <dbReference type="ARBA" id="ARBA00001936"/>
    </source>
</evidence>
<dbReference type="PROSITE" id="PS00893">
    <property type="entry name" value="NUDIX_BOX"/>
    <property type="match status" value="1"/>
</dbReference>
<keyword evidence="5" id="KW-0460">Magnesium</keyword>
<dbReference type="Pfam" id="PF00293">
    <property type="entry name" value="NUDIX"/>
    <property type="match status" value="1"/>
</dbReference>
<dbReference type="STRING" id="1121302.SAMN02745163_04464"/>
<dbReference type="RefSeq" id="WP_072993711.1">
    <property type="nucleotide sequence ID" value="NZ_FQZB01000028.1"/>
</dbReference>
<evidence type="ECO:0000313" key="8">
    <source>
        <dbReference type="EMBL" id="SHK78900.1"/>
    </source>
</evidence>
<evidence type="ECO:0000259" key="7">
    <source>
        <dbReference type="PROSITE" id="PS51462"/>
    </source>
</evidence>
<evidence type="ECO:0000256" key="2">
    <source>
        <dbReference type="ARBA" id="ARBA00001946"/>
    </source>
</evidence>
<evidence type="ECO:0000256" key="5">
    <source>
        <dbReference type="ARBA" id="ARBA00022842"/>
    </source>
</evidence>
<dbReference type="PANTHER" id="PTHR12992:SF11">
    <property type="entry name" value="MITOCHONDRIAL COENZYME A DIPHOSPHATASE NUDT8"/>
    <property type="match status" value="1"/>
</dbReference>
<dbReference type="SUPFAM" id="SSF55811">
    <property type="entry name" value="Nudix"/>
    <property type="match status" value="1"/>
</dbReference>
<reference evidence="8 9" key="1">
    <citation type="submission" date="2016-11" db="EMBL/GenBank/DDBJ databases">
        <authorList>
            <person name="Jaros S."/>
            <person name="Januszkiewicz K."/>
            <person name="Wedrychowicz H."/>
        </authorList>
    </citation>
    <scope>NUCLEOTIDE SEQUENCE [LARGE SCALE GENOMIC DNA]</scope>
    <source>
        <strain evidence="8 9">DSM 21758</strain>
    </source>
</reference>
<dbReference type="PROSITE" id="PS51462">
    <property type="entry name" value="NUDIX"/>
    <property type="match status" value="1"/>
</dbReference>
<keyword evidence="3" id="KW-0479">Metal-binding</keyword>
<organism evidence="8 9">
    <name type="scientific">Clostridium cavendishii DSM 21758</name>
    <dbReference type="NCBI Taxonomy" id="1121302"/>
    <lineage>
        <taxon>Bacteria</taxon>
        <taxon>Bacillati</taxon>
        <taxon>Bacillota</taxon>
        <taxon>Clostridia</taxon>
        <taxon>Eubacteriales</taxon>
        <taxon>Clostridiaceae</taxon>
        <taxon>Clostridium</taxon>
    </lineage>
</organism>
<comment type="cofactor">
    <cofactor evidence="1">
        <name>Mn(2+)</name>
        <dbReference type="ChEBI" id="CHEBI:29035"/>
    </cofactor>
</comment>
<dbReference type="GO" id="GO:0010945">
    <property type="term" value="F:coenzyme A diphosphatase activity"/>
    <property type="evidence" value="ECO:0007669"/>
    <property type="project" value="InterPro"/>
</dbReference>
<evidence type="ECO:0000256" key="3">
    <source>
        <dbReference type="ARBA" id="ARBA00022723"/>
    </source>
</evidence>
<dbReference type="GO" id="GO:0046872">
    <property type="term" value="F:metal ion binding"/>
    <property type="evidence" value="ECO:0007669"/>
    <property type="project" value="UniProtKB-KW"/>
</dbReference>
<name>A0A1M6VBP7_9CLOT</name>
<keyword evidence="6" id="KW-0464">Manganese</keyword>
<dbReference type="InterPro" id="IPR000086">
    <property type="entry name" value="NUDIX_hydrolase_dom"/>
</dbReference>
<accession>A0A1M6VBP7</accession>
<dbReference type="CDD" id="cd03426">
    <property type="entry name" value="NUDIX_CoAse_Nudt7"/>
    <property type="match status" value="1"/>
</dbReference>
<dbReference type="InterPro" id="IPR020084">
    <property type="entry name" value="NUDIX_hydrolase_CS"/>
</dbReference>
<proteinExistence type="predicted"/>
<dbReference type="Gene3D" id="3.90.79.10">
    <property type="entry name" value="Nucleoside Triphosphate Pyrophosphohydrolase"/>
    <property type="match status" value="1"/>
</dbReference>
<evidence type="ECO:0000256" key="4">
    <source>
        <dbReference type="ARBA" id="ARBA00022801"/>
    </source>
</evidence>
<keyword evidence="4" id="KW-0378">Hydrolase</keyword>
<comment type="cofactor">
    <cofactor evidence="2">
        <name>Mg(2+)</name>
        <dbReference type="ChEBI" id="CHEBI:18420"/>
    </cofactor>
</comment>
<protein>
    <submittedName>
        <fullName evidence="8">8-oxo-dGTP pyrophosphatase MutT, NUDIX family</fullName>
    </submittedName>
</protein>
<feature type="domain" description="Nudix hydrolase" evidence="7">
    <location>
        <begin position="20"/>
        <end position="151"/>
    </location>
</feature>
<keyword evidence="9" id="KW-1185">Reference proteome</keyword>
<dbReference type="EMBL" id="FQZB01000028">
    <property type="protein sequence ID" value="SHK78900.1"/>
    <property type="molecule type" value="Genomic_DNA"/>
</dbReference>
<sequence length="199" mass="23180">MIKDIENIFKGRKGKILGSYKKAAVLIPIYIENGETYILFEKRALNLRTQPGDICFPGGKIEDNETRSECAIRETVEELNIGEEYVEIIGEMDYLITHGNLIMYVLVGRVTKFPTDVNKDEVHSVLKVPINFFKEHKPIEYEMEVGPNLKEDFPYDLIRGGKNYKFSKSYVPQYFYKYKEEIIWGNTARIITEFMKLLS</sequence>
<evidence type="ECO:0000256" key="6">
    <source>
        <dbReference type="ARBA" id="ARBA00023211"/>
    </source>
</evidence>
<dbReference type="InterPro" id="IPR015797">
    <property type="entry name" value="NUDIX_hydrolase-like_dom_sf"/>
</dbReference>
<dbReference type="Proteomes" id="UP000184310">
    <property type="component" value="Unassembled WGS sequence"/>
</dbReference>
<dbReference type="InterPro" id="IPR045121">
    <property type="entry name" value="CoAse"/>
</dbReference>
<gene>
    <name evidence="8" type="ORF">SAMN02745163_04464</name>
</gene>
<dbReference type="PANTHER" id="PTHR12992">
    <property type="entry name" value="NUDIX HYDROLASE"/>
    <property type="match status" value="1"/>
</dbReference>
<evidence type="ECO:0000313" key="9">
    <source>
        <dbReference type="Proteomes" id="UP000184310"/>
    </source>
</evidence>
<dbReference type="AlphaFoldDB" id="A0A1M6VBP7"/>